<dbReference type="Proteomes" id="UP000243499">
    <property type="component" value="Chromosome 1"/>
</dbReference>
<organism evidence="1">
    <name type="scientific">Panicum hallii</name>
    <dbReference type="NCBI Taxonomy" id="206008"/>
    <lineage>
        <taxon>Eukaryota</taxon>
        <taxon>Viridiplantae</taxon>
        <taxon>Streptophyta</taxon>
        <taxon>Embryophyta</taxon>
        <taxon>Tracheophyta</taxon>
        <taxon>Spermatophyta</taxon>
        <taxon>Magnoliopsida</taxon>
        <taxon>Liliopsida</taxon>
        <taxon>Poales</taxon>
        <taxon>Poaceae</taxon>
        <taxon>PACMAD clade</taxon>
        <taxon>Panicoideae</taxon>
        <taxon>Panicodae</taxon>
        <taxon>Paniceae</taxon>
        <taxon>Panicinae</taxon>
        <taxon>Panicum</taxon>
        <taxon>Panicum sect. Panicum</taxon>
    </lineage>
</organism>
<dbReference type="AlphaFoldDB" id="A0A2T8KW66"/>
<sequence length="76" mass="8302">MDAPPSATPPPIHQIADLGLAACVRCSLNATEAKRSRIAVLIFLVTSQGGTRNWSPTFLLHLRRGRHHQALCILHP</sequence>
<name>A0A2T8KW66_9POAL</name>
<gene>
    <name evidence="1" type="ORF">PAHAL_1G243300</name>
</gene>
<dbReference type="Gramene" id="PVH66430">
    <property type="protein sequence ID" value="PVH66430"/>
    <property type="gene ID" value="PAHAL_1G243300"/>
</dbReference>
<dbReference type="EMBL" id="CM008046">
    <property type="protein sequence ID" value="PVH66430.1"/>
    <property type="molecule type" value="Genomic_DNA"/>
</dbReference>
<evidence type="ECO:0000313" key="1">
    <source>
        <dbReference type="EMBL" id="PVH66430.1"/>
    </source>
</evidence>
<accession>A0A2T8KW66</accession>
<protein>
    <submittedName>
        <fullName evidence="1">Uncharacterized protein</fullName>
    </submittedName>
</protein>
<reference evidence="1" key="1">
    <citation type="submission" date="2018-04" db="EMBL/GenBank/DDBJ databases">
        <title>WGS assembly of Panicum hallii.</title>
        <authorList>
            <person name="Lovell J."/>
            <person name="Jenkins J."/>
            <person name="Lowry D."/>
            <person name="Mamidi S."/>
            <person name="Sreedasyam A."/>
            <person name="Weng X."/>
            <person name="Barry K."/>
            <person name="Bonette J."/>
            <person name="Campitelli B."/>
            <person name="Daum C."/>
            <person name="Gordon S."/>
            <person name="Gould B."/>
            <person name="Lipzen A."/>
            <person name="Macqueen A."/>
            <person name="Palacio-Mejia J."/>
            <person name="Plott C."/>
            <person name="Shakirov E."/>
            <person name="Shu S."/>
            <person name="Yoshinaga Y."/>
            <person name="Zane M."/>
            <person name="Rokhsar D."/>
            <person name="Grimwood J."/>
            <person name="Schmutz J."/>
            <person name="Juenger T."/>
        </authorList>
    </citation>
    <scope>NUCLEOTIDE SEQUENCE [LARGE SCALE GENOMIC DNA]</scope>
    <source>
        <strain evidence="1">FIL2</strain>
    </source>
</reference>
<proteinExistence type="predicted"/>